<proteinExistence type="predicted"/>
<evidence type="ECO:0000313" key="2">
    <source>
        <dbReference type="Proteomes" id="UP000809137"/>
    </source>
</evidence>
<dbReference type="NCBIfam" id="NF003436">
    <property type="entry name" value="PRK04964.1"/>
    <property type="match status" value="1"/>
</dbReference>
<dbReference type="InterPro" id="IPR009624">
    <property type="entry name" value="UPF0253"/>
</dbReference>
<organism evidence="1 2">
    <name type="scientific">Pantoea eucrina</name>
    <dbReference type="NCBI Taxonomy" id="472693"/>
    <lineage>
        <taxon>Bacteria</taxon>
        <taxon>Pseudomonadati</taxon>
        <taxon>Pseudomonadota</taxon>
        <taxon>Gammaproteobacteria</taxon>
        <taxon>Enterobacterales</taxon>
        <taxon>Erwiniaceae</taxon>
        <taxon>Pantoea</taxon>
    </lineage>
</organism>
<keyword evidence="2" id="KW-1185">Reference proteome</keyword>
<reference evidence="1 2" key="1">
    <citation type="submission" date="2021-01" db="EMBL/GenBank/DDBJ databases">
        <title>Complete genome sequence of Pantoea eucrina OB49, a heavy metal tolerant bacterium with PGPR potential isolated from wheat in Algeria.</title>
        <authorList>
            <person name="Lekired A."/>
            <person name="Ouzari I.H."/>
        </authorList>
    </citation>
    <scope>NUCLEOTIDE SEQUENCE [LARGE SCALE GENOMIC DNA]</scope>
    <source>
        <strain evidence="1 2">OB49</strain>
    </source>
</reference>
<dbReference type="Proteomes" id="UP000809137">
    <property type="component" value="Unassembled WGS sequence"/>
</dbReference>
<comment type="caution">
    <text evidence="1">The sequence shown here is derived from an EMBL/GenBank/DDBJ whole genome shotgun (WGS) entry which is preliminary data.</text>
</comment>
<evidence type="ECO:0000313" key="1">
    <source>
        <dbReference type="EMBL" id="MBM0747882.1"/>
    </source>
</evidence>
<name>A0ABS1Z648_9GAMM</name>
<dbReference type="RefSeq" id="WP_071669043.1">
    <property type="nucleotide sequence ID" value="NZ_CP083448.1"/>
</dbReference>
<dbReference type="Pfam" id="PF06786">
    <property type="entry name" value="UPF0253"/>
    <property type="match status" value="1"/>
</dbReference>
<gene>
    <name evidence="1" type="ORF">JJB79_10705</name>
</gene>
<accession>A0ABS1Z648</accession>
<dbReference type="EMBL" id="JAFCXS010000007">
    <property type="protein sequence ID" value="MBM0747882.1"/>
    <property type="molecule type" value="Genomic_DNA"/>
</dbReference>
<protein>
    <submittedName>
        <fullName evidence="1">YaeP family protein</fullName>
    </submittedName>
</protein>
<dbReference type="GeneID" id="84690354"/>
<sequence length="66" mass="7005">MQTYCELVRQKYAEIGSGEPGYVPDALMCALNALNDIAAHSALNSSVRDQAASAAANLLVSDYVDK</sequence>